<dbReference type="EMBL" id="LSRX01000508">
    <property type="protein sequence ID" value="OLP95319.1"/>
    <property type="molecule type" value="Genomic_DNA"/>
</dbReference>
<name>A0A1Q9DJG8_SYMMI</name>
<evidence type="ECO:0000313" key="3">
    <source>
        <dbReference type="Proteomes" id="UP000186817"/>
    </source>
</evidence>
<accession>A0A1Q9DJG8</accession>
<sequence>MSQHWTIDDFMGEMGHLDQLSITSPDSQVLHAMTHALIARIRGAAHWTSAGIMSMLEKANSMQDSNIKQTLKEAIETLNNNAGGHLRLTSSGQRVIDFIPYLTSEDWEVMSHGVQGDSMSMLARRMRSMGITSAKECLVRQAIALMLWQNHALGKPMVSPSAIHEMVEDFKTILQATTLPESHGEGHHTYPADPKTMGSAWLQKTYGRGSPACRSIQLAHWSKAIPMRSTSSLLKPKNHGQSHAVPSAQPGPSWGNGPSWGAMVELLQKWGTSGHSIGKVRASGAPPDSTSLIKAAMKKIAYLALAADMTF</sequence>
<organism evidence="2 3">
    <name type="scientific">Symbiodinium microadriaticum</name>
    <name type="common">Dinoflagellate</name>
    <name type="synonym">Zooxanthella microadriatica</name>
    <dbReference type="NCBI Taxonomy" id="2951"/>
    <lineage>
        <taxon>Eukaryota</taxon>
        <taxon>Sar</taxon>
        <taxon>Alveolata</taxon>
        <taxon>Dinophyceae</taxon>
        <taxon>Suessiales</taxon>
        <taxon>Symbiodiniaceae</taxon>
        <taxon>Symbiodinium</taxon>
    </lineage>
</organism>
<keyword evidence="3" id="KW-1185">Reference proteome</keyword>
<reference evidence="2 3" key="1">
    <citation type="submission" date="2016-02" db="EMBL/GenBank/DDBJ databases">
        <title>Genome analysis of coral dinoflagellate symbionts highlights evolutionary adaptations to a symbiotic lifestyle.</title>
        <authorList>
            <person name="Aranda M."/>
            <person name="Li Y."/>
            <person name="Liew Y.J."/>
            <person name="Baumgarten S."/>
            <person name="Simakov O."/>
            <person name="Wilson M."/>
            <person name="Piel J."/>
            <person name="Ashoor H."/>
            <person name="Bougouffa S."/>
            <person name="Bajic V.B."/>
            <person name="Ryu T."/>
            <person name="Ravasi T."/>
            <person name="Bayer T."/>
            <person name="Micklem G."/>
            <person name="Kim H."/>
            <person name="Bhak J."/>
            <person name="Lajeunesse T.C."/>
            <person name="Voolstra C.R."/>
        </authorList>
    </citation>
    <scope>NUCLEOTIDE SEQUENCE [LARGE SCALE GENOMIC DNA]</scope>
    <source>
        <strain evidence="2 3">CCMP2467</strain>
    </source>
</reference>
<comment type="caution">
    <text evidence="2">The sequence shown here is derived from an EMBL/GenBank/DDBJ whole genome shotgun (WGS) entry which is preliminary data.</text>
</comment>
<dbReference type="AlphaFoldDB" id="A0A1Q9DJG8"/>
<evidence type="ECO:0000256" key="1">
    <source>
        <dbReference type="SAM" id="MobiDB-lite"/>
    </source>
</evidence>
<feature type="region of interest" description="Disordered" evidence="1">
    <location>
        <begin position="233"/>
        <end position="258"/>
    </location>
</feature>
<proteinExistence type="predicted"/>
<dbReference type="OrthoDB" id="10589302at2759"/>
<evidence type="ECO:0000313" key="2">
    <source>
        <dbReference type="EMBL" id="OLP95319.1"/>
    </source>
</evidence>
<protein>
    <submittedName>
        <fullName evidence="2">Uncharacterized protein</fullName>
    </submittedName>
</protein>
<dbReference type="Proteomes" id="UP000186817">
    <property type="component" value="Unassembled WGS sequence"/>
</dbReference>
<gene>
    <name evidence="2" type="ORF">AK812_SmicGene22572</name>
</gene>